<dbReference type="InterPro" id="IPR007497">
    <property type="entry name" value="SIMPL/DUF541"/>
</dbReference>
<gene>
    <name evidence="2" type="ORF">BZG01_04450</name>
</gene>
<protein>
    <recommendedName>
        <fullName evidence="4">SIMPL domain-containing protein</fullName>
    </recommendedName>
</protein>
<accession>A0A2N3IDU1</accession>
<dbReference type="RefSeq" id="WP_101308631.1">
    <property type="nucleotide sequence ID" value="NZ_CAXXEE010000003.1"/>
</dbReference>
<name>A0A2N3IDU1_9BACT</name>
<evidence type="ECO:0000256" key="1">
    <source>
        <dbReference type="SAM" id="SignalP"/>
    </source>
</evidence>
<evidence type="ECO:0008006" key="4">
    <source>
        <dbReference type="Google" id="ProtNLM"/>
    </source>
</evidence>
<dbReference type="PANTHER" id="PTHR34387">
    <property type="entry name" value="SLR1258 PROTEIN"/>
    <property type="match status" value="1"/>
</dbReference>
<feature type="chain" id="PRO_5014625929" description="SIMPL domain-containing protein" evidence="1">
    <location>
        <begin position="20"/>
        <end position="231"/>
    </location>
</feature>
<proteinExistence type="predicted"/>
<organism evidence="2 3">
    <name type="scientific">Labilibaculum manganireducens</name>
    <dbReference type="NCBI Taxonomy" id="1940525"/>
    <lineage>
        <taxon>Bacteria</taxon>
        <taxon>Pseudomonadati</taxon>
        <taxon>Bacteroidota</taxon>
        <taxon>Bacteroidia</taxon>
        <taxon>Marinilabiliales</taxon>
        <taxon>Marinifilaceae</taxon>
        <taxon>Labilibaculum</taxon>
    </lineage>
</organism>
<dbReference type="Gene3D" id="3.30.110.170">
    <property type="entry name" value="Protein of unknown function (DUF541), domain 1"/>
    <property type="match status" value="1"/>
</dbReference>
<dbReference type="PANTHER" id="PTHR34387:SF1">
    <property type="entry name" value="PERIPLASMIC IMMUNOGENIC PROTEIN"/>
    <property type="match status" value="1"/>
</dbReference>
<feature type="signal peptide" evidence="1">
    <location>
        <begin position="1"/>
        <end position="19"/>
    </location>
</feature>
<dbReference type="GO" id="GO:0006974">
    <property type="term" value="P:DNA damage response"/>
    <property type="evidence" value="ECO:0007669"/>
    <property type="project" value="TreeGrafter"/>
</dbReference>
<dbReference type="AlphaFoldDB" id="A0A2N3IDU1"/>
<dbReference type="EMBL" id="MVDE01000004">
    <property type="protein sequence ID" value="PKQ68469.1"/>
    <property type="molecule type" value="Genomic_DNA"/>
</dbReference>
<comment type="caution">
    <text evidence="2">The sequence shown here is derived from an EMBL/GenBank/DDBJ whole genome shotgun (WGS) entry which is preliminary data.</text>
</comment>
<evidence type="ECO:0000313" key="2">
    <source>
        <dbReference type="EMBL" id="PKQ68469.1"/>
    </source>
</evidence>
<keyword evidence="1" id="KW-0732">Signal</keyword>
<reference evidence="2 3" key="1">
    <citation type="journal article" date="2017" name="Front. Microbiol.">
        <title>Labilibaculum manganireducens gen. nov., sp. nov. and Labilibaculum filiforme sp. nov., Novel Bacteroidetes Isolated from Subsurface Sediments of the Baltic Sea.</title>
        <authorList>
            <person name="Vandieken V."/>
            <person name="Marshall I.P."/>
            <person name="Niemann H."/>
            <person name="Engelen B."/>
            <person name="Cypionka H."/>
        </authorList>
    </citation>
    <scope>NUCLEOTIDE SEQUENCE [LARGE SCALE GENOMIC DNA]</scope>
    <source>
        <strain evidence="2 3">59.10-2M</strain>
    </source>
</reference>
<dbReference type="InterPro" id="IPR052022">
    <property type="entry name" value="26kDa_periplasmic_antigen"/>
</dbReference>
<dbReference type="Pfam" id="PF04402">
    <property type="entry name" value="SIMPL"/>
    <property type="match status" value="1"/>
</dbReference>
<evidence type="ECO:0000313" key="3">
    <source>
        <dbReference type="Proteomes" id="UP000233618"/>
    </source>
</evidence>
<dbReference type="Proteomes" id="UP000233618">
    <property type="component" value="Unassembled WGS sequence"/>
</dbReference>
<sequence length="231" mass="26320">MKRNVILLLAVFLSWSAMAQAQKNFIDQNYIEVKGLAELEVVPDEIYLNIHLDEEDTKNKESIEVLEKQMFVALKKAGINLEEQLSVSDFASNLQNHFFQRADMKKSKDFELLVHDSKTLGKVFVELDKIKISNISILRVDHSEIEKYRKQVKINAVIAGKEKAVALAEAIGQKVGKAIYINEVSSPYGRQMVNTMMRVKSENFESAMGVPDLDFQKIKLEYSVMISFALE</sequence>
<keyword evidence="3" id="KW-1185">Reference proteome</keyword>